<accession>A0AAD7D9B7</accession>
<evidence type="ECO:0000313" key="1">
    <source>
        <dbReference type="EMBL" id="KAJ7686242.1"/>
    </source>
</evidence>
<gene>
    <name evidence="1" type="ORF">B0H17DRAFT_1137097</name>
</gene>
<sequence>MPDAATQTDDQTNEAVNAIEHKLKHEAIQYVHGTHPGPPSTEMLRWLAKNDVPKEALVPIIAFADLTEAEEKQMAAMRKENLARLLRLRELGKEERLKSDARIDMMLEREARVSIFLGMILSSLTRRGGKDPAPVVSDLLKCALSVNTAA</sequence>
<keyword evidence="2" id="KW-1185">Reference proteome</keyword>
<dbReference type="Proteomes" id="UP001221757">
    <property type="component" value="Unassembled WGS sequence"/>
</dbReference>
<feature type="non-terminal residue" evidence="1">
    <location>
        <position position="150"/>
    </location>
</feature>
<reference evidence="1" key="1">
    <citation type="submission" date="2023-03" db="EMBL/GenBank/DDBJ databases">
        <title>Massive genome expansion in bonnet fungi (Mycena s.s.) driven by repeated elements and novel gene families across ecological guilds.</title>
        <authorList>
            <consortium name="Lawrence Berkeley National Laboratory"/>
            <person name="Harder C.B."/>
            <person name="Miyauchi S."/>
            <person name="Viragh M."/>
            <person name="Kuo A."/>
            <person name="Thoen E."/>
            <person name="Andreopoulos B."/>
            <person name="Lu D."/>
            <person name="Skrede I."/>
            <person name="Drula E."/>
            <person name="Henrissat B."/>
            <person name="Morin E."/>
            <person name="Kohler A."/>
            <person name="Barry K."/>
            <person name="LaButti K."/>
            <person name="Morin E."/>
            <person name="Salamov A."/>
            <person name="Lipzen A."/>
            <person name="Mereny Z."/>
            <person name="Hegedus B."/>
            <person name="Baldrian P."/>
            <person name="Stursova M."/>
            <person name="Weitz H."/>
            <person name="Taylor A."/>
            <person name="Grigoriev I.V."/>
            <person name="Nagy L.G."/>
            <person name="Martin F."/>
            <person name="Kauserud H."/>
        </authorList>
    </citation>
    <scope>NUCLEOTIDE SEQUENCE</scope>
    <source>
        <strain evidence="1">CBHHK067</strain>
    </source>
</reference>
<evidence type="ECO:0000313" key="2">
    <source>
        <dbReference type="Proteomes" id="UP001221757"/>
    </source>
</evidence>
<organism evidence="1 2">
    <name type="scientific">Mycena rosella</name>
    <name type="common">Pink bonnet</name>
    <name type="synonym">Agaricus rosellus</name>
    <dbReference type="NCBI Taxonomy" id="1033263"/>
    <lineage>
        <taxon>Eukaryota</taxon>
        <taxon>Fungi</taxon>
        <taxon>Dikarya</taxon>
        <taxon>Basidiomycota</taxon>
        <taxon>Agaricomycotina</taxon>
        <taxon>Agaricomycetes</taxon>
        <taxon>Agaricomycetidae</taxon>
        <taxon>Agaricales</taxon>
        <taxon>Marasmiineae</taxon>
        <taxon>Mycenaceae</taxon>
        <taxon>Mycena</taxon>
    </lineage>
</organism>
<dbReference type="EMBL" id="JARKIE010000098">
    <property type="protein sequence ID" value="KAJ7686242.1"/>
    <property type="molecule type" value="Genomic_DNA"/>
</dbReference>
<comment type="caution">
    <text evidence="1">The sequence shown here is derived from an EMBL/GenBank/DDBJ whole genome shotgun (WGS) entry which is preliminary data.</text>
</comment>
<name>A0AAD7D9B7_MYCRO</name>
<dbReference type="AlphaFoldDB" id="A0AAD7D9B7"/>
<proteinExistence type="predicted"/>
<protein>
    <submittedName>
        <fullName evidence="1">Uncharacterized protein</fullName>
    </submittedName>
</protein>